<reference evidence="2" key="2">
    <citation type="journal article" date="2021" name="PeerJ">
        <title>Extensive microbial diversity within the chicken gut microbiome revealed by metagenomics and culture.</title>
        <authorList>
            <person name="Gilroy R."/>
            <person name="Ravi A."/>
            <person name="Getino M."/>
            <person name="Pursley I."/>
            <person name="Horton D.L."/>
            <person name="Alikhan N.F."/>
            <person name="Baker D."/>
            <person name="Gharbi K."/>
            <person name="Hall N."/>
            <person name="Watson M."/>
            <person name="Adriaenssens E.M."/>
            <person name="Foster-Nyarko E."/>
            <person name="Jarju S."/>
            <person name="Secka A."/>
            <person name="Antonio M."/>
            <person name="Oren A."/>
            <person name="Chaudhuri R.R."/>
            <person name="La Ragione R."/>
            <person name="Hildebrand F."/>
            <person name="Pallen M.J."/>
        </authorList>
    </citation>
    <scope>NUCLEOTIDE SEQUENCE</scope>
    <source>
        <strain evidence="2">17213</strain>
    </source>
</reference>
<evidence type="ECO:0000313" key="3">
    <source>
        <dbReference type="Proteomes" id="UP000823631"/>
    </source>
</evidence>
<dbReference type="PANTHER" id="PTHR34825">
    <property type="entry name" value="CONSERVED PROTEIN, WITH A WEAK D-GALACTARATE DEHYDRATASE/ALTRONATE HYDROLASE DOMAIN"/>
    <property type="match status" value="1"/>
</dbReference>
<dbReference type="PANTHER" id="PTHR34825:SF1">
    <property type="entry name" value="AAA-ATPASE-LIKE DOMAIN-CONTAINING PROTEIN"/>
    <property type="match status" value="1"/>
</dbReference>
<dbReference type="AlphaFoldDB" id="A0A9D9DBF1"/>
<dbReference type="Pfam" id="PF09820">
    <property type="entry name" value="AAA-ATPase_like"/>
    <property type="match status" value="1"/>
</dbReference>
<dbReference type="Proteomes" id="UP000823631">
    <property type="component" value="Unassembled WGS sequence"/>
</dbReference>
<reference evidence="2" key="1">
    <citation type="submission" date="2020-10" db="EMBL/GenBank/DDBJ databases">
        <authorList>
            <person name="Gilroy R."/>
        </authorList>
    </citation>
    <scope>NUCLEOTIDE SEQUENCE</scope>
    <source>
        <strain evidence="2">17213</strain>
    </source>
</reference>
<evidence type="ECO:0000259" key="1">
    <source>
        <dbReference type="Pfam" id="PF09820"/>
    </source>
</evidence>
<accession>A0A9D9DBF1</accession>
<protein>
    <submittedName>
        <fullName evidence="2">AAA family ATPase</fullName>
    </submittedName>
</protein>
<dbReference type="InterPro" id="IPR018631">
    <property type="entry name" value="AAA-ATPase-like_dom"/>
</dbReference>
<feature type="domain" description="AAA-ATPase-like" evidence="1">
    <location>
        <begin position="8"/>
        <end position="198"/>
    </location>
</feature>
<sequence>MQPLKPLPLSVSDFATMSDGGYAYVDNTDVIAKLADCKCPYFLSRPHGFGKTTLLSTFHELFANGTGRFKNLKLASSGFELDKPVKVLHLDWGGTGRLDDHGFNSFVRHQLKEQAEQNGIEFELGDDADITNDFHSLLFSAEPQSLVLLIDNYDAVLGPPCRPNADLAQLVRTLTDFFNLLKSQYTKFHFLMVCGMRPYRMIRSFDLYDFGKVPENAVLTGYSEENLAVCFKDYLERAAEILNQEDPDGSRFGGPFTVQKLTYRLKAEYLGWDFISLEDKFPQYFNPADILGFLNNPAAGFKHYWAETEEERGMIEVMQSFIKSRLEEAAGWKVKGDPVTPLFDPDFAVFLSSFDPTLLSDLPEGTYSWKRVMQQCGYLTFKIDEDAYNNPRSRYCKQLELANKPVKQAWLRALLELTPDVIPVCFREQFCRLQEHYQGAG</sequence>
<evidence type="ECO:0000313" key="2">
    <source>
        <dbReference type="EMBL" id="MBO8416636.1"/>
    </source>
</evidence>
<name>A0A9D9DBF1_9GAMM</name>
<proteinExistence type="predicted"/>
<comment type="caution">
    <text evidence="2">The sequence shown here is derived from an EMBL/GenBank/DDBJ whole genome shotgun (WGS) entry which is preliminary data.</text>
</comment>
<gene>
    <name evidence="2" type="ORF">IAB19_09670</name>
</gene>
<organism evidence="2 3">
    <name type="scientific">Candidatus Avisuccinivibrio stercorigallinarum</name>
    <dbReference type="NCBI Taxonomy" id="2840704"/>
    <lineage>
        <taxon>Bacteria</taxon>
        <taxon>Pseudomonadati</taxon>
        <taxon>Pseudomonadota</taxon>
        <taxon>Gammaproteobacteria</taxon>
        <taxon>Aeromonadales</taxon>
        <taxon>Succinivibrionaceae</taxon>
        <taxon>Succinivibrionaceae incertae sedis</taxon>
        <taxon>Candidatus Avisuccinivibrio</taxon>
    </lineage>
</organism>
<dbReference type="EMBL" id="JADINH010000192">
    <property type="protein sequence ID" value="MBO8416636.1"/>
    <property type="molecule type" value="Genomic_DNA"/>
</dbReference>